<protein>
    <submittedName>
        <fullName evidence="2">Serine hydrolase</fullName>
    </submittedName>
</protein>
<comment type="caution">
    <text evidence="2">The sequence shown here is derived from an EMBL/GenBank/DDBJ whole genome shotgun (WGS) entry which is preliminary data.</text>
</comment>
<dbReference type="Proteomes" id="UP000241736">
    <property type="component" value="Unassembled WGS sequence"/>
</dbReference>
<dbReference type="SUPFAM" id="SSF56601">
    <property type="entry name" value="beta-lactamase/transpeptidase-like"/>
    <property type="match status" value="1"/>
</dbReference>
<proteinExistence type="predicted"/>
<feature type="domain" description="Beta-lactamase-related" evidence="1">
    <location>
        <begin position="55"/>
        <end position="381"/>
    </location>
</feature>
<dbReference type="InterPro" id="IPR001466">
    <property type="entry name" value="Beta-lactam-related"/>
</dbReference>
<keyword evidence="3" id="KW-1185">Reference proteome</keyword>
<name>A0A2P6MAP0_9GAMM</name>
<sequence length="412" mass="45051">MALFAKHTSAMPRKKAKPTRLPARLVAVSLLAVAGLAAANPDPRKDFSQEALEIERIAEQMVARARIPGLAMAIVEDGKVISLRGYGVVDSKLLEPVTPDTAFRVASLSKAFAGTLSAMLVREGAMDWDAPIVNQLPTFTLRDGQAASRISVRQILSHQVGLAYNTFDRDLEADQPYPLLAGKLAEAPLTCSPGECYAYQNIAFSLVGDVVFASTGDFYAAQVEKRIFHPLGMYGATFGRGELESSPSWARPHVRSGGTWVPVRPKENYYRVPPAAGVNASARDMAQWLIAQMGHRPEVLPPELLAEVQAPQVETPGEIRGSGWRGERLRAAHYGLGWRIYDYDGHTLVFHGGAVQGYRALAGFLPERDLGIVVLWNSESTVPWGLMPVTLDRALGLPRKDWLAPPAPRRRR</sequence>
<accession>A0A2P6MAP0</accession>
<dbReference type="InterPro" id="IPR050491">
    <property type="entry name" value="AmpC-like"/>
</dbReference>
<dbReference type="EMBL" id="PVLF01000004">
    <property type="protein sequence ID" value="PRH83060.1"/>
    <property type="molecule type" value="Genomic_DNA"/>
</dbReference>
<gene>
    <name evidence="2" type="ORF">C6N40_05325</name>
</gene>
<dbReference type="OrthoDB" id="119951at2"/>
<evidence type="ECO:0000313" key="3">
    <source>
        <dbReference type="Proteomes" id="UP000241736"/>
    </source>
</evidence>
<dbReference type="Gene3D" id="3.40.710.10">
    <property type="entry name" value="DD-peptidase/beta-lactamase superfamily"/>
    <property type="match status" value="1"/>
</dbReference>
<dbReference type="Pfam" id="PF00144">
    <property type="entry name" value="Beta-lactamase"/>
    <property type="match status" value="1"/>
</dbReference>
<dbReference type="PANTHER" id="PTHR46825:SF15">
    <property type="entry name" value="BETA-LACTAMASE-RELATED DOMAIN-CONTAINING PROTEIN"/>
    <property type="match status" value="1"/>
</dbReference>
<dbReference type="InterPro" id="IPR012338">
    <property type="entry name" value="Beta-lactam/transpept-like"/>
</dbReference>
<organism evidence="2 3">
    <name type="scientific">Arenimonas caeni</name>
    <dbReference type="NCBI Taxonomy" id="2058085"/>
    <lineage>
        <taxon>Bacteria</taxon>
        <taxon>Pseudomonadati</taxon>
        <taxon>Pseudomonadota</taxon>
        <taxon>Gammaproteobacteria</taxon>
        <taxon>Lysobacterales</taxon>
        <taxon>Lysobacteraceae</taxon>
        <taxon>Arenimonas</taxon>
    </lineage>
</organism>
<reference evidence="2 3" key="1">
    <citation type="submission" date="2018-03" db="EMBL/GenBank/DDBJ databases">
        <title>Arenimonas caeni sp. nov., isolated from activated sludge.</title>
        <authorList>
            <person name="Liu H."/>
        </authorList>
    </citation>
    <scope>NUCLEOTIDE SEQUENCE [LARGE SCALE GENOMIC DNA]</scope>
    <source>
        <strain evidence="3">z29</strain>
    </source>
</reference>
<keyword evidence="2" id="KW-0378">Hydrolase</keyword>
<evidence type="ECO:0000259" key="1">
    <source>
        <dbReference type="Pfam" id="PF00144"/>
    </source>
</evidence>
<dbReference type="GO" id="GO:0016787">
    <property type="term" value="F:hydrolase activity"/>
    <property type="evidence" value="ECO:0007669"/>
    <property type="project" value="UniProtKB-KW"/>
</dbReference>
<dbReference type="AlphaFoldDB" id="A0A2P6MAP0"/>
<evidence type="ECO:0000313" key="2">
    <source>
        <dbReference type="EMBL" id="PRH83060.1"/>
    </source>
</evidence>
<dbReference type="PANTHER" id="PTHR46825">
    <property type="entry name" value="D-ALANYL-D-ALANINE-CARBOXYPEPTIDASE/ENDOPEPTIDASE AMPH"/>
    <property type="match status" value="1"/>
</dbReference>